<keyword evidence="2" id="KW-1185">Reference proteome</keyword>
<organism evidence="1 2">
    <name type="scientific">Anoxybacterium hadale</name>
    <dbReference type="NCBI Taxonomy" id="3408580"/>
    <lineage>
        <taxon>Bacteria</taxon>
        <taxon>Bacillati</taxon>
        <taxon>Bacillota</taxon>
        <taxon>Clostridia</taxon>
        <taxon>Peptostreptococcales</taxon>
        <taxon>Anaerovoracaceae</taxon>
        <taxon>Anoxybacterium</taxon>
    </lineage>
</organism>
<evidence type="ECO:0000313" key="2">
    <source>
        <dbReference type="Proteomes" id="UP000594014"/>
    </source>
</evidence>
<dbReference type="Proteomes" id="UP000594014">
    <property type="component" value="Chromosome"/>
</dbReference>
<gene>
    <name evidence="1" type="ORF">FRZ06_19975</name>
</gene>
<sequence length="155" mass="17070">MSWESVKKHFDDHNIPNEIILLKESSATVELAAKALGREPGEIAKSLALRLKDGRIIILVVCGTARIDNRKFKETFQCKAQMLSHDETLVLTGHPVGGVCPFALPDNITVYLDESLKRYEVVYPAAGTANSAVRFTIEELVTATKGSWVSITQTN</sequence>
<name>A0ACD1AG76_9FIRM</name>
<protein>
    <submittedName>
        <fullName evidence="1">YbaK/EbsC family protein</fullName>
    </submittedName>
</protein>
<reference evidence="1" key="1">
    <citation type="submission" date="2019-08" db="EMBL/GenBank/DDBJ databases">
        <title>Genome sequence of Clostridiales bacterium MT110.</title>
        <authorList>
            <person name="Cao J."/>
        </authorList>
    </citation>
    <scope>NUCLEOTIDE SEQUENCE</scope>
    <source>
        <strain evidence="1">MT110</strain>
    </source>
</reference>
<evidence type="ECO:0000313" key="1">
    <source>
        <dbReference type="EMBL" id="QOX65472.1"/>
    </source>
</evidence>
<accession>A0ACD1AG76</accession>
<dbReference type="EMBL" id="CP042469">
    <property type="protein sequence ID" value="QOX65472.1"/>
    <property type="molecule type" value="Genomic_DNA"/>
</dbReference>
<proteinExistence type="predicted"/>